<dbReference type="RefSeq" id="WP_064678929.1">
    <property type="nucleotide sequence ID" value="NZ_CP014870.1"/>
</dbReference>
<dbReference type="STRING" id="1853130.PMA3_20655"/>
<reference evidence="2 3" key="1">
    <citation type="journal article" date="2018" name="Syst. Appl. Microbiol.">
        <title>Pseudomonas silesiensis sp. nov. strain A3T isolated from a biological pesticide sewage treatment plant and analysis of the complete genome sequence.</title>
        <authorList>
            <person name="Kaminski M.A."/>
            <person name="Furmanczyk E.M."/>
            <person name="Sobczak A."/>
            <person name="Dziembowski A."/>
            <person name="Lipinski L."/>
        </authorList>
    </citation>
    <scope>NUCLEOTIDE SEQUENCE [LARGE SCALE GENOMIC DNA]</scope>
    <source>
        <strain evidence="2 3">A3</strain>
    </source>
</reference>
<dbReference type="Proteomes" id="UP000078354">
    <property type="component" value="Chromosome"/>
</dbReference>
<accession>A0A191YXE1</accession>
<gene>
    <name evidence="2" type="ORF">PMA3_20655</name>
</gene>
<evidence type="ECO:0000256" key="1">
    <source>
        <dbReference type="SAM" id="Coils"/>
    </source>
</evidence>
<keyword evidence="3" id="KW-1185">Reference proteome</keyword>
<keyword evidence="1" id="KW-0175">Coiled coil</keyword>
<feature type="coiled-coil region" evidence="1">
    <location>
        <begin position="131"/>
        <end position="174"/>
    </location>
</feature>
<protein>
    <submittedName>
        <fullName evidence="2">Uncharacterized protein</fullName>
    </submittedName>
</protein>
<dbReference type="AlphaFoldDB" id="A0A191YXE1"/>
<evidence type="ECO:0000313" key="3">
    <source>
        <dbReference type="Proteomes" id="UP000078354"/>
    </source>
</evidence>
<organism evidence="2 3">
    <name type="scientific">Pseudomonas silesiensis</name>
    <dbReference type="NCBI Taxonomy" id="1853130"/>
    <lineage>
        <taxon>Bacteria</taxon>
        <taxon>Pseudomonadati</taxon>
        <taxon>Pseudomonadota</taxon>
        <taxon>Gammaproteobacteria</taxon>
        <taxon>Pseudomonadales</taxon>
        <taxon>Pseudomonadaceae</taxon>
        <taxon>Pseudomonas</taxon>
    </lineage>
</organism>
<sequence length="186" mass="20813">MTATTQTTVLRKASKAELEALKEAAREKFYSTQHGHDAFAFTDPKTGRAIAGHVDGAYVPVLVVYPTEILKVYKEKLAEGFTLHELEIVPFQGQSMYIYFYRPQAELDANLEKIYQRVAQDYNAEIEAENNAIVEREVQLLLANAARLKEEQAAKDAEAEADRVRKEVEQALGVARKAVRAQLGAN</sequence>
<dbReference type="EMBL" id="CP014870">
    <property type="protein sequence ID" value="ANJ57438.1"/>
    <property type="molecule type" value="Genomic_DNA"/>
</dbReference>
<dbReference type="KEGG" id="psil:PMA3_20655"/>
<proteinExistence type="predicted"/>
<dbReference type="OrthoDB" id="7021902at2"/>
<evidence type="ECO:0000313" key="2">
    <source>
        <dbReference type="EMBL" id="ANJ57438.1"/>
    </source>
</evidence>
<name>A0A191YXE1_9PSED</name>